<evidence type="ECO:0000313" key="2">
    <source>
        <dbReference type="Proteomes" id="UP001642484"/>
    </source>
</evidence>
<dbReference type="Proteomes" id="UP001642484">
    <property type="component" value="Unassembled WGS sequence"/>
</dbReference>
<keyword evidence="2" id="KW-1185">Reference proteome</keyword>
<organism evidence="1 2">
    <name type="scientific">Durusdinium trenchii</name>
    <dbReference type="NCBI Taxonomy" id="1381693"/>
    <lineage>
        <taxon>Eukaryota</taxon>
        <taxon>Sar</taxon>
        <taxon>Alveolata</taxon>
        <taxon>Dinophyceae</taxon>
        <taxon>Suessiales</taxon>
        <taxon>Symbiodiniaceae</taxon>
        <taxon>Durusdinium</taxon>
    </lineage>
</organism>
<reference evidence="1 2" key="1">
    <citation type="submission" date="2024-02" db="EMBL/GenBank/DDBJ databases">
        <authorList>
            <person name="Chen Y."/>
            <person name="Shah S."/>
            <person name="Dougan E. K."/>
            <person name="Thang M."/>
            <person name="Chan C."/>
        </authorList>
    </citation>
    <scope>NUCLEOTIDE SEQUENCE [LARGE SCALE GENOMIC DNA]</scope>
</reference>
<comment type="caution">
    <text evidence="1">The sequence shown here is derived from an EMBL/GenBank/DDBJ whole genome shotgun (WGS) entry which is preliminary data.</text>
</comment>
<evidence type="ECO:0000313" key="1">
    <source>
        <dbReference type="EMBL" id="CAK9065866.1"/>
    </source>
</evidence>
<dbReference type="EMBL" id="CAXAMN010022040">
    <property type="protein sequence ID" value="CAK9065866.1"/>
    <property type="molecule type" value="Genomic_DNA"/>
</dbReference>
<proteinExistence type="predicted"/>
<name>A0ABP0NQJ4_9DINO</name>
<gene>
    <name evidence="1" type="ORF">CCMP2556_LOCUS32346</name>
</gene>
<sequence length="428" mass="49410">KKDTTESVVPKASRFHWPWMACRTSRSCAACAWRPRRCHSTGSLETPNEKLGVSHFVRHQDDSRWTEARQRPAAPGLPLRRKLRAWLSRRGRRHSESLVWATLHLWAQSAKAKRLLSARRKAAELKQSLRASEVMQVSTTLQIRCLLAWRALVQVNSQQDKQSFLAADLESKERCLRVLEVWTIGLEASLLRAFYRAWASSLEEPTAKALQLVSSQLQTAGLLLAWQVWVQQYEARRHRNMIMESALCNRSKGHEKVQKALEKAYFCALFGAWRDISIRKREDRANHLQRQKELRRQHRQLFAVVAMMLRTRGQMLTRLCLSTWHLLSANSQEGRVKLRTMMQAMLRKQTTSLFGAWKSHVGRMHLHRKAMAKKRRALLAAVFGLWKEQGAEALKEEFDQLWLKAALLCAARPLKTGLEAVPQRSCSS</sequence>
<accession>A0ABP0NQJ4</accession>
<feature type="non-terminal residue" evidence="1">
    <location>
        <position position="1"/>
    </location>
</feature>
<evidence type="ECO:0008006" key="3">
    <source>
        <dbReference type="Google" id="ProtNLM"/>
    </source>
</evidence>
<protein>
    <recommendedName>
        <fullName evidence="3">Sfi1 spindle body domain-containing protein</fullName>
    </recommendedName>
</protein>